<dbReference type="PANTHER" id="PTHR10656">
    <property type="entry name" value="CELL FATE DETERMINING PROTEIN MAB21-RELATED"/>
    <property type="match status" value="1"/>
</dbReference>
<name>A0AAD7RT93_9TELE</name>
<protein>
    <recommendedName>
        <fullName evidence="5">Inositol 1,4,5-trisphosphate receptor-interacting protein</fullName>
    </recommendedName>
</protein>
<keyword evidence="6" id="KW-1003">Cell membrane</keyword>
<evidence type="ECO:0000256" key="3">
    <source>
        <dbReference type="ARBA" id="ARBA00004494"/>
    </source>
</evidence>
<evidence type="ECO:0000256" key="11">
    <source>
        <dbReference type="ARBA" id="ARBA00023136"/>
    </source>
</evidence>
<keyword evidence="9" id="KW-1133">Transmembrane helix</keyword>
<dbReference type="InterPro" id="IPR026250">
    <property type="entry name" value="ITPRIP-like"/>
</dbReference>
<dbReference type="PANTHER" id="PTHR10656:SF8">
    <property type="entry name" value="INOSITOL 1,4,5-TRISPHOSPHATE RECEPTOR-INTERACTING PROTEIN"/>
    <property type="match status" value="1"/>
</dbReference>
<dbReference type="PRINTS" id="PR02107">
    <property type="entry name" value="INOS145TPRIP"/>
</dbReference>
<dbReference type="SMART" id="SM01265">
    <property type="entry name" value="Mab-21"/>
    <property type="match status" value="1"/>
</dbReference>
<evidence type="ECO:0000256" key="5">
    <source>
        <dbReference type="ARBA" id="ARBA00019443"/>
    </source>
</evidence>
<evidence type="ECO:0000259" key="14">
    <source>
        <dbReference type="Pfam" id="PF20266"/>
    </source>
</evidence>
<comment type="function">
    <text evidence="1">Enhances Ca(2+)-mediated inhibition of inositol 1,4,5-triphosphate receptor (ITPR) Ca(2+) release.</text>
</comment>
<keyword evidence="12" id="KW-0325">Glycoprotein</keyword>
<accession>A0AAD7RT93</accession>
<dbReference type="Proteomes" id="UP001221898">
    <property type="component" value="Unassembled WGS sequence"/>
</dbReference>
<evidence type="ECO:0000256" key="7">
    <source>
        <dbReference type="ARBA" id="ARBA00022692"/>
    </source>
</evidence>
<feature type="domain" description="Mab-21-like HhH/H2TH-like" evidence="14">
    <location>
        <begin position="294"/>
        <end position="366"/>
    </location>
</feature>
<comment type="subcellular location">
    <subcellularLocation>
        <location evidence="2">Cell membrane</location>
        <topology evidence="2">Single-pass type I membrane protein</topology>
    </subcellularLocation>
    <subcellularLocation>
        <location evidence="3">Nucleus outer membrane</location>
        <topology evidence="3">Single-pass type I membrane protein</topology>
    </subcellularLocation>
</comment>
<evidence type="ECO:0000256" key="1">
    <source>
        <dbReference type="ARBA" id="ARBA00003856"/>
    </source>
</evidence>
<dbReference type="InterPro" id="IPR046906">
    <property type="entry name" value="Mab-21_HhH/H2TH-like"/>
</dbReference>
<evidence type="ECO:0000256" key="9">
    <source>
        <dbReference type="ARBA" id="ARBA00022989"/>
    </source>
</evidence>
<keyword evidence="7" id="KW-0812">Transmembrane</keyword>
<gene>
    <name evidence="15" type="ORF">AAFF_G00112790</name>
</gene>
<reference evidence="15" key="1">
    <citation type="journal article" date="2023" name="Science">
        <title>Genome structures resolve the early diversification of teleost fishes.</title>
        <authorList>
            <person name="Parey E."/>
            <person name="Louis A."/>
            <person name="Montfort J."/>
            <person name="Bouchez O."/>
            <person name="Roques C."/>
            <person name="Iampietro C."/>
            <person name="Lluch J."/>
            <person name="Castinel A."/>
            <person name="Donnadieu C."/>
            <person name="Desvignes T."/>
            <person name="Floi Bucao C."/>
            <person name="Jouanno E."/>
            <person name="Wen M."/>
            <person name="Mejri S."/>
            <person name="Dirks R."/>
            <person name="Jansen H."/>
            <person name="Henkel C."/>
            <person name="Chen W.J."/>
            <person name="Zahm M."/>
            <person name="Cabau C."/>
            <person name="Klopp C."/>
            <person name="Thompson A.W."/>
            <person name="Robinson-Rechavi M."/>
            <person name="Braasch I."/>
            <person name="Lecointre G."/>
            <person name="Bobe J."/>
            <person name="Postlethwait J.H."/>
            <person name="Berthelot C."/>
            <person name="Roest Crollius H."/>
            <person name="Guiguen Y."/>
        </authorList>
    </citation>
    <scope>NUCLEOTIDE SEQUENCE</scope>
    <source>
        <strain evidence="15">NC1722</strain>
    </source>
</reference>
<evidence type="ECO:0000256" key="8">
    <source>
        <dbReference type="ARBA" id="ARBA00022729"/>
    </source>
</evidence>
<keyword evidence="10" id="KW-0175">Coiled coil</keyword>
<evidence type="ECO:0000256" key="13">
    <source>
        <dbReference type="ARBA" id="ARBA00023242"/>
    </source>
</evidence>
<evidence type="ECO:0000313" key="15">
    <source>
        <dbReference type="EMBL" id="KAJ8389810.1"/>
    </source>
</evidence>
<sequence>MVNFVWKQIQKFNTRDPAQDEEKDIFAEGSVSTKALLLDKGVLERFYDKRIHTTAHEYWRVQEFVEGFSDDLLEDFTSVCDRKADIAVQDCIGVGSVYEFWRTSKPLTCDLMVPFAPPKPYQFSAQLCGGTPAEHCWGRIKIERASENNSCLCGMANLGDDMVCLLHGQNEVAKISDALEDLLCSKHTPYLSKDRVIKWFQNGITKAWEKISHKYEFELTFRNLVSLKVRFRSGMTIIFNITPVIRFQDSNAYFVPQFTSNGDNSADTHWLLSFAVYEKHLLKSLAKSLPENPCHIRCLQIVSFLHKKQTDLTGRSPLSNYHLKTALLHLLLDKRPSEWSSDHLEQRVCDILEFIWKSLHKRELWHVLIGNSQVPKEIALLWIFADLL</sequence>
<dbReference type="Pfam" id="PF20266">
    <property type="entry name" value="Mab-21_C"/>
    <property type="match status" value="1"/>
</dbReference>
<evidence type="ECO:0000256" key="2">
    <source>
        <dbReference type="ARBA" id="ARBA00004251"/>
    </source>
</evidence>
<dbReference type="Gene3D" id="1.10.1410.40">
    <property type="match status" value="1"/>
</dbReference>
<dbReference type="GO" id="GO:0005886">
    <property type="term" value="C:plasma membrane"/>
    <property type="evidence" value="ECO:0007669"/>
    <property type="project" value="UniProtKB-SubCell"/>
</dbReference>
<keyword evidence="13" id="KW-0539">Nucleus</keyword>
<dbReference type="InterPro" id="IPR024810">
    <property type="entry name" value="MAB21L/cGLR"/>
</dbReference>
<organism evidence="15 16">
    <name type="scientific">Aldrovandia affinis</name>
    <dbReference type="NCBI Taxonomy" id="143900"/>
    <lineage>
        <taxon>Eukaryota</taxon>
        <taxon>Metazoa</taxon>
        <taxon>Chordata</taxon>
        <taxon>Craniata</taxon>
        <taxon>Vertebrata</taxon>
        <taxon>Euteleostomi</taxon>
        <taxon>Actinopterygii</taxon>
        <taxon>Neopterygii</taxon>
        <taxon>Teleostei</taxon>
        <taxon>Notacanthiformes</taxon>
        <taxon>Halosauridae</taxon>
        <taxon>Aldrovandia</taxon>
    </lineage>
</organism>
<evidence type="ECO:0000256" key="6">
    <source>
        <dbReference type="ARBA" id="ARBA00022475"/>
    </source>
</evidence>
<evidence type="ECO:0000256" key="10">
    <source>
        <dbReference type="ARBA" id="ARBA00023054"/>
    </source>
</evidence>
<keyword evidence="16" id="KW-1185">Reference proteome</keyword>
<comment type="caution">
    <text evidence="15">The sequence shown here is derived from an EMBL/GenBank/DDBJ whole genome shotgun (WGS) entry which is preliminary data.</text>
</comment>
<keyword evidence="8" id="KW-0732">Signal</keyword>
<dbReference type="EMBL" id="JAINUG010000177">
    <property type="protein sequence ID" value="KAJ8389810.1"/>
    <property type="molecule type" value="Genomic_DNA"/>
</dbReference>
<proteinExistence type="inferred from homology"/>
<dbReference type="AlphaFoldDB" id="A0AAD7RT93"/>
<comment type="similarity">
    <text evidence="4">Belongs to the ITPRIP family.</text>
</comment>
<evidence type="ECO:0000256" key="12">
    <source>
        <dbReference type="ARBA" id="ARBA00023180"/>
    </source>
</evidence>
<evidence type="ECO:0000256" key="4">
    <source>
        <dbReference type="ARBA" id="ARBA00005554"/>
    </source>
</evidence>
<keyword evidence="11" id="KW-0472">Membrane</keyword>
<dbReference type="GO" id="GO:0005640">
    <property type="term" value="C:nuclear outer membrane"/>
    <property type="evidence" value="ECO:0007669"/>
    <property type="project" value="UniProtKB-SubCell"/>
</dbReference>
<evidence type="ECO:0000313" key="16">
    <source>
        <dbReference type="Proteomes" id="UP001221898"/>
    </source>
</evidence>